<dbReference type="AlphaFoldDB" id="A0A5B9DU42"/>
<dbReference type="EMBL" id="CP041690">
    <property type="protein sequence ID" value="QEE21864.1"/>
    <property type="molecule type" value="Genomic_DNA"/>
</dbReference>
<name>A0A5B9DU42_9HYPH</name>
<accession>A0A5B9DU42</accession>
<organism evidence="1 2">
    <name type="scientific">Paradevosia tibetensis</name>
    <dbReference type="NCBI Taxonomy" id="1447062"/>
    <lineage>
        <taxon>Bacteria</taxon>
        <taxon>Pseudomonadati</taxon>
        <taxon>Pseudomonadota</taxon>
        <taxon>Alphaproteobacteria</taxon>
        <taxon>Hyphomicrobiales</taxon>
        <taxon>Devosiaceae</taxon>
        <taxon>Paradevosia</taxon>
    </lineage>
</organism>
<dbReference type="RefSeq" id="WP_147657276.1">
    <property type="nucleotide sequence ID" value="NZ_BMFM01000002.1"/>
</dbReference>
<evidence type="ECO:0000313" key="2">
    <source>
        <dbReference type="Proteomes" id="UP000321062"/>
    </source>
</evidence>
<dbReference type="InterPro" id="IPR010998">
    <property type="entry name" value="Integrase_recombinase_N"/>
</dbReference>
<gene>
    <name evidence="1" type="ORF">FNA67_17470</name>
</gene>
<dbReference type="OrthoDB" id="9801717at2"/>
<evidence type="ECO:0000313" key="1">
    <source>
        <dbReference type="EMBL" id="QEE21864.1"/>
    </source>
</evidence>
<reference evidence="1 2" key="1">
    <citation type="journal article" date="2015" name="Int. J. Syst. Evol. Microbiol.">
        <title>Youhaiella tibetensis gen. nov., sp. nov., isolated from subsurface sediment.</title>
        <authorList>
            <person name="Wang Y.X."/>
            <person name="Huang F.Q."/>
            <person name="Nogi Y."/>
            <person name="Pang S.J."/>
            <person name="Wang P.K."/>
            <person name="Lv J."/>
        </authorList>
    </citation>
    <scope>NUCLEOTIDE SEQUENCE [LARGE SCALE GENOMIC DNA]</scope>
    <source>
        <strain evidence="2">fig4</strain>
    </source>
</reference>
<dbReference type="InterPro" id="IPR004107">
    <property type="entry name" value="Integrase_SAM-like_N"/>
</dbReference>
<dbReference type="Proteomes" id="UP000321062">
    <property type="component" value="Chromosome"/>
</dbReference>
<proteinExistence type="predicted"/>
<dbReference type="SUPFAM" id="SSF47823">
    <property type="entry name" value="lambda integrase-like, N-terminal domain"/>
    <property type="match status" value="1"/>
</dbReference>
<protein>
    <submittedName>
        <fullName evidence="1">Integrase</fullName>
    </submittedName>
</protein>
<dbReference type="GO" id="GO:0015074">
    <property type="term" value="P:DNA integration"/>
    <property type="evidence" value="ECO:0007669"/>
    <property type="project" value="InterPro"/>
</dbReference>
<dbReference type="Pfam" id="PF13495">
    <property type="entry name" value="Phage_int_SAM_4"/>
    <property type="match status" value="1"/>
</dbReference>
<sequence>MTTTLPNLPVSPLRQTLIDDMTMRHFSAATQGNYIRDVERFASFLRRPPVTATTEDVRQFQLAQSEANVPVPSMNSNISAMQVFFANTLDRPDLARPPRAAII</sequence>
<dbReference type="Gene3D" id="1.10.150.130">
    <property type="match status" value="1"/>
</dbReference>
<dbReference type="KEGG" id="yti:FNA67_17470"/>
<dbReference type="GO" id="GO:0003677">
    <property type="term" value="F:DNA binding"/>
    <property type="evidence" value="ECO:0007669"/>
    <property type="project" value="InterPro"/>
</dbReference>
<keyword evidence="2" id="KW-1185">Reference proteome</keyword>